<dbReference type="AlphaFoldDB" id="A0A0H4TP19"/>
<dbReference type="GO" id="GO:0006423">
    <property type="term" value="P:cysteinyl-tRNA aminoacylation"/>
    <property type="evidence" value="ECO:0007669"/>
    <property type="project" value="UniProtKB-UniRule"/>
</dbReference>
<reference evidence="14" key="1">
    <citation type="journal article" date="2015" name="ISME J.">
        <title>Aquifer environment selects for microbial species cohorts in sediment and groundwater.</title>
        <authorList>
            <person name="Hug L.A."/>
            <person name="Thomas B.C."/>
            <person name="Brown C.T."/>
            <person name="Frischkorn K.R."/>
            <person name="Williams K.H."/>
            <person name="Tringe S.G."/>
            <person name="Banfield J.F."/>
        </authorList>
    </citation>
    <scope>NUCLEOTIDE SEQUENCE</scope>
</reference>
<keyword evidence="9 12" id="KW-0067">ATP-binding</keyword>
<name>A0A0H4TP19_9BACT</name>
<feature type="binding site" evidence="12">
    <location>
        <position position="29"/>
    </location>
    <ligand>
        <name>Zn(2+)</name>
        <dbReference type="ChEBI" id="CHEBI:29105"/>
    </ligand>
</feature>
<evidence type="ECO:0000256" key="2">
    <source>
        <dbReference type="ARBA" id="ARBA00005594"/>
    </source>
</evidence>
<dbReference type="SMART" id="SM00840">
    <property type="entry name" value="DALR_2"/>
    <property type="match status" value="1"/>
</dbReference>
<comment type="subcellular location">
    <subcellularLocation>
        <location evidence="1 12">Cytoplasm</location>
    </subcellularLocation>
</comment>
<dbReference type="HAMAP" id="MF_00041">
    <property type="entry name" value="Cys_tRNA_synth"/>
    <property type="match status" value="1"/>
</dbReference>
<evidence type="ECO:0000256" key="10">
    <source>
        <dbReference type="ARBA" id="ARBA00022917"/>
    </source>
</evidence>
<evidence type="ECO:0000256" key="1">
    <source>
        <dbReference type="ARBA" id="ARBA00004496"/>
    </source>
</evidence>
<evidence type="ECO:0000256" key="11">
    <source>
        <dbReference type="ARBA" id="ARBA00023146"/>
    </source>
</evidence>
<dbReference type="EMBL" id="KT007000">
    <property type="protein sequence ID" value="AKQ02434.1"/>
    <property type="molecule type" value="Genomic_DNA"/>
</dbReference>
<evidence type="ECO:0000256" key="4">
    <source>
        <dbReference type="ARBA" id="ARBA00022490"/>
    </source>
</evidence>
<dbReference type="GO" id="GO:0005829">
    <property type="term" value="C:cytosol"/>
    <property type="evidence" value="ECO:0007669"/>
    <property type="project" value="TreeGrafter"/>
</dbReference>
<comment type="subunit">
    <text evidence="3 12">Monomer.</text>
</comment>
<proteinExistence type="inferred from homology"/>
<accession>A0A0H4TP19</accession>
<keyword evidence="10 12" id="KW-0648">Protein biosynthesis</keyword>
<evidence type="ECO:0000256" key="7">
    <source>
        <dbReference type="ARBA" id="ARBA00022741"/>
    </source>
</evidence>
<dbReference type="EC" id="6.1.1.16" evidence="12"/>
<protein>
    <recommendedName>
        <fullName evidence="12">Cysteine--tRNA ligase</fullName>
        <ecNumber evidence="12">6.1.1.16</ecNumber>
    </recommendedName>
    <alternativeName>
        <fullName evidence="12">Cysteinyl-tRNA synthetase</fullName>
        <shortName evidence="12">CysRS</shortName>
    </alternativeName>
</protein>
<feature type="binding site" evidence="12">
    <location>
        <position position="285"/>
    </location>
    <ligand>
        <name>ATP</name>
        <dbReference type="ChEBI" id="CHEBI:30616"/>
    </ligand>
</feature>
<evidence type="ECO:0000256" key="8">
    <source>
        <dbReference type="ARBA" id="ARBA00022833"/>
    </source>
</evidence>
<feature type="short sequence motif" description="'HIGH' region" evidence="12">
    <location>
        <begin position="31"/>
        <end position="41"/>
    </location>
</feature>
<evidence type="ECO:0000256" key="3">
    <source>
        <dbReference type="ARBA" id="ARBA00011245"/>
    </source>
</evidence>
<dbReference type="GO" id="GO:0004817">
    <property type="term" value="F:cysteine-tRNA ligase activity"/>
    <property type="evidence" value="ECO:0007669"/>
    <property type="project" value="UniProtKB-UniRule"/>
</dbReference>
<dbReference type="PANTHER" id="PTHR10890:SF3">
    <property type="entry name" value="CYSTEINE--TRNA LIGASE, CYTOPLASMIC"/>
    <property type="match status" value="1"/>
</dbReference>
<feature type="domain" description="Cysteinyl-tRNA synthetase class Ia DALR" evidence="13">
    <location>
        <begin position="362"/>
        <end position="416"/>
    </location>
</feature>
<comment type="similarity">
    <text evidence="2 12">Belongs to the class-I aminoacyl-tRNA synthetase family.</text>
</comment>
<keyword evidence="7 12" id="KW-0547">Nucleotide-binding</keyword>
<dbReference type="Gene3D" id="1.20.120.1910">
    <property type="entry name" value="Cysteine-tRNA ligase, C-terminal anti-codon recognition domain"/>
    <property type="match status" value="1"/>
</dbReference>
<evidence type="ECO:0000259" key="13">
    <source>
        <dbReference type="SMART" id="SM00840"/>
    </source>
</evidence>
<dbReference type="NCBIfam" id="TIGR00435">
    <property type="entry name" value="cysS"/>
    <property type="match status" value="1"/>
</dbReference>
<dbReference type="CDD" id="cd00672">
    <property type="entry name" value="CysRS_core"/>
    <property type="match status" value="1"/>
</dbReference>
<dbReference type="Gene3D" id="3.40.50.620">
    <property type="entry name" value="HUPs"/>
    <property type="match status" value="1"/>
</dbReference>
<dbReference type="Pfam" id="PF01406">
    <property type="entry name" value="tRNA-synt_1e"/>
    <property type="match status" value="1"/>
</dbReference>
<evidence type="ECO:0000256" key="6">
    <source>
        <dbReference type="ARBA" id="ARBA00022723"/>
    </source>
</evidence>
<evidence type="ECO:0000313" key="14">
    <source>
        <dbReference type="EMBL" id="AKQ02434.1"/>
    </source>
</evidence>
<dbReference type="InterPro" id="IPR015273">
    <property type="entry name" value="Cys-tRNA-synt_Ia_DALR"/>
</dbReference>
<keyword evidence="4 12" id="KW-0963">Cytoplasm</keyword>
<feature type="binding site" evidence="12">
    <location>
        <position position="225"/>
    </location>
    <ligand>
        <name>Zn(2+)</name>
        <dbReference type="ChEBI" id="CHEBI:29105"/>
    </ligand>
</feature>
<dbReference type="InterPro" id="IPR014729">
    <property type="entry name" value="Rossmann-like_a/b/a_fold"/>
</dbReference>
<dbReference type="SUPFAM" id="SSF47323">
    <property type="entry name" value="Anticodon-binding domain of a subclass of class I aminoacyl-tRNA synthetases"/>
    <property type="match status" value="1"/>
</dbReference>
<feature type="binding site" evidence="12">
    <location>
        <position position="254"/>
    </location>
    <ligand>
        <name>Zn(2+)</name>
        <dbReference type="ChEBI" id="CHEBI:29105"/>
    </ligand>
</feature>
<evidence type="ECO:0000256" key="12">
    <source>
        <dbReference type="HAMAP-Rule" id="MF_00041"/>
    </source>
</evidence>
<keyword evidence="6 12" id="KW-0479">Metal-binding</keyword>
<dbReference type="GO" id="GO:0005524">
    <property type="term" value="F:ATP binding"/>
    <property type="evidence" value="ECO:0007669"/>
    <property type="project" value="UniProtKB-UniRule"/>
</dbReference>
<dbReference type="InterPro" id="IPR009080">
    <property type="entry name" value="tRNAsynth_Ia_anticodon-bd"/>
</dbReference>
<dbReference type="GO" id="GO:0008270">
    <property type="term" value="F:zinc ion binding"/>
    <property type="evidence" value="ECO:0007669"/>
    <property type="project" value="UniProtKB-UniRule"/>
</dbReference>
<dbReference type="SUPFAM" id="SSF52374">
    <property type="entry name" value="Nucleotidylyl transferase"/>
    <property type="match status" value="1"/>
</dbReference>
<comment type="catalytic activity">
    <reaction evidence="12">
        <text>tRNA(Cys) + L-cysteine + ATP = L-cysteinyl-tRNA(Cys) + AMP + diphosphate</text>
        <dbReference type="Rhea" id="RHEA:17773"/>
        <dbReference type="Rhea" id="RHEA-COMP:9661"/>
        <dbReference type="Rhea" id="RHEA-COMP:9679"/>
        <dbReference type="ChEBI" id="CHEBI:30616"/>
        <dbReference type="ChEBI" id="CHEBI:33019"/>
        <dbReference type="ChEBI" id="CHEBI:35235"/>
        <dbReference type="ChEBI" id="CHEBI:78442"/>
        <dbReference type="ChEBI" id="CHEBI:78517"/>
        <dbReference type="ChEBI" id="CHEBI:456215"/>
        <dbReference type="EC" id="6.1.1.16"/>
    </reaction>
</comment>
<dbReference type="PANTHER" id="PTHR10890">
    <property type="entry name" value="CYSTEINYL-TRNA SYNTHETASE"/>
    <property type="match status" value="1"/>
</dbReference>
<sequence>MMLNLYNTLSRRKEVFKPIKRGAVGFYACGPTVYSNQHLGNYRTFILNDLLKRALVREGYRVKHIMNVTDVGHLTGDNLGDADVGKDRIEESAKREGKSALEVAKYYTDAFLGDLRVLNILSPTKLVKATAHIKEMIALIRTLEKKGYTYTIKDGVYFDTSKFKSYGKLSQQTGGKRAGARVEPVAGKKNPADFALWKFSKPNEKRQMEWKSQWGVGFPGWHIECSAMSMRYLGKTFEIHSGGEDHIAIHHENEIAQSEAATGKQFVKYWVHGRFMMVDGKRMGKSEGNAFIPQDLVAKGYNPLSFRYLALGSHYRARLNFTWEALSGAQSALHKLYHDFALFGFIGKESGKKGDTKKYEKAFFASVNDDLNISKALAVVHELIADNKVSAILKRKLLLEFDNILGLGLNNSDKLAKPPAEIRKLVVERERSRIHKQFTKADTFRAKIEKLGYIVEDTSEGPFVWPTKM</sequence>
<dbReference type="InterPro" id="IPR015803">
    <property type="entry name" value="Cys-tRNA-ligase"/>
</dbReference>
<dbReference type="PRINTS" id="PR00983">
    <property type="entry name" value="TRNASYNTHCYS"/>
</dbReference>
<organism evidence="14">
    <name type="scientific">uncultured Parcubacteria bacterium Rifle_16ft_4_minimus_37647</name>
    <dbReference type="NCBI Taxonomy" id="1665140"/>
    <lineage>
        <taxon>Bacteria</taxon>
        <taxon>Candidatus Parcubacteria</taxon>
        <taxon>environmental samples</taxon>
    </lineage>
</organism>
<keyword evidence="5 12" id="KW-0436">Ligase</keyword>
<evidence type="ECO:0000256" key="9">
    <source>
        <dbReference type="ARBA" id="ARBA00022840"/>
    </source>
</evidence>
<evidence type="ECO:0000256" key="5">
    <source>
        <dbReference type="ARBA" id="ARBA00022598"/>
    </source>
</evidence>
<keyword evidence="8 12" id="KW-0862">Zinc</keyword>
<dbReference type="InterPro" id="IPR024909">
    <property type="entry name" value="Cys-tRNA/MSH_ligase"/>
</dbReference>
<feature type="binding site" evidence="12">
    <location>
        <position position="250"/>
    </location>
    <ligand>
        <name>Zn(2+)</name>
        <dbReference type="ChEBI" id="CHEBI:29105"/>
    </ligand>
</feature>
<keyword evidence="11 12" id="KW-0030">Aminoacyl-tRNA synthetase</keyword>
<feature type="short sequence motif" description="'KMSKS' region" evidence="12">
    <location>
        <begin position="282"/>
        <end position="286"/>
    </location>
</feature>
<gene>
    <name evidence="12 14" type="primary">cysS</name>
</gene>
<comment type="cofactor">
    <cofactor evidence="12">
        <name>Zn(2+)</name>
        <dbReference type="ChEBI" id="CHEBI:29105"/>
    </cofactor>
    <text evidence="12">Binds 1 zinc ion per subunit.</text>
</comment>
<dbReference type="InterPro" id="IPR032678">
    <property type="entry name" value="tRNA-synt_1_cat_dom"/>
</dbReference>